<dbReference type="GO" id="GO:0008270">
    <property type="term" value="F:zinc ion binding"/>
    <property type="evidence" value="ECO:0007669"/>
    <property type="project" value="InterPro"/>
</dbReference>
<evidence type="ECO:0000256" key="2">
    <source>
        <dbReference type="ARBA" id="ARBA00022833"/>
    </source>
</evidence>
<evidence type="ECO:0000256" key="3">
    <source>
        <dbReference type="ARBA" id="ARBA00023015"/>
    </source>
</evidence>
<feature type="domain" description="Xylanolytic transcriptional activator regulatory" evidence="8">
    <location>
        <begin position="282"/>
        <end position="361"/>
    </location>
</feature>
<dbReference type="SMART" id="SM00906">
    <property type="entry name" value="Fungal_trans"/>
    <property type="match status" value="1"/>
</dbReference>
<sequence>MQVGRRVHVMDVEKAHCASHAQDCTYAPERDGRKPVSKAYVSALEARVKVLEGMLGSETGAAAHQNAVASSSRMSGPSPDEPARGAAGVDRLQIDAETGGLVEYGPTSAFKHLNEARTSNPAAEEQRSFRDFRTPLHHLPSTTAAAGLRRPPVPADLPSPELREDIHTEVLRLFFAYFNPWCQWVDEGRFRADMLQSPVNPETIIRPRRTAYYSPLLHNVVLSVGLFYLDCDSEYKAQLAAGFARRAREMIDAEVEAPLLSSVMGILLLGSHHTAVLRHSVGYIHSGTALRLAQALGLGMDCSHWVRTGAVTLEMKQSRDRVFWTGYIQDKFWSIYVGRASSVSIARSEIAMPDPDPEEDEQVWVLYPNEEWSVPSHSPGAGNDRFGPSIQGEVKAWTSTTYVWTCKLALIAERVLDIAYSMQLDIDSLHVQDVVSDINLLLQRWYDELPEPVRIGDLTSRTRSPFPPAHVLVLHAAYHFMLILLNRPWFSRFKTQDTSTRPSGSYVPICEQSARKIVEILQLYDRCPGLRFAPISMTQFAFAAGTIHLLCAANATGKQTIATEIRGVRDCIAALRSMGGGFWCASQSGAILEGLLNEWCPSDESTHGRASSTTASDLGGSLPVAQLLRDNPTLEEELKRLGWVPPPSSAVPSGHPERPLMSYTSATVPQGPLVQQQAFEPDWSLFSQLFQPPADPNMLMQGDGVGVDTSWLNVVDERRQTGEEGELGSLALWPFGLGNEGNMV</sequence>
<evidence type="ECO:0000256" key="4">
    <source>
        <dbReference type="ARBA" id="ARBA00023125"/>
    </source>
</evidence>
<evidence type="ECO:0000256" key="7">
    <source>
        <dbReference type="SAM" id="MobiDB-lite"/>
    </source>
</evidence>
<dbReference type="InterPro" id="IPR007219">
    <property type="entry name" value="XnlR_reg_dom"/>
</dbReference>
<evidence type="ECO:0000313" key="9">
    <source>
        <dbReference type="EMBL" id="KAI9639674.1"/>
    </source>
</evidence>
<dbReference type="RefSeq" id="XP_052949451.1">
    <property type="nucleotide sequence ID" value="XM_053090884.1"/>
</dbReference>
<dbReference type="EMBL" id="JAKWFO010000001">
    <property type="protein sequence ID" value="KAI9639674.1"/>
    <property type="molecule type" value="Genomic_DNA"/>
</dbReference>
<keyword evidence="5" id="KW-0804">Transcription</keyword>
<keyword evidence="4" id="KW-0238">DNA-binding</keyword>
<name>A0AA38LZ39_9TREE</name>
<keyword evidence="10" id="KW-1185">Reference proteome</keyword>
<dbReference type="GO" id="GO:0006351">
    <property type="term" value="P:DNA-templated transcription"/>
    <property type="evidence" value="ECO:0007669"/>
    <property type="project" value="InterPro"/>
</dbReference>
<proteinExistence type="predicted"/>
<evidence type="ECO:0000256" key="5">
    <source>
        <dbReference type="ARBA" id="ARBA00023163"/>
    </source>
</evidence>
<dbReference type="GeneID" id="77730089"/>
<feature type="region of interest" description="Disordered" evidence="7">
    <location>
        <begin position="62"/>
        <end position="85"/>
    </location>
</feature>
<dbReference type="CDD" id="cd12148">
    <property type="entry name" value="fungal_TF_MHR"/>
    <property type="match status" value="1"/>
</dbReference>
<dbReference type="GO" id="GO:0003677">
    <property type="term" value="F:DNA binding"/>
    <property type="evidence" value="ECO:0007669"/>
    <property type="project" value="UniProtKB-KW"/>
</dbReference>
<keyword evidence="6" id="KW-0539">Nucleus</keyword>
<dbReference type="PANTHER" id="PTHR31313:SF81">
    <property type="entry name" value="TY1 ENHANCER ACTIVATOR"/>
    <property type="match status" value="1"/>
</dbReference>
<comment type="caution">
    <text evidence="9">The sequence shown here is derived from an EMBL/GenBank/DDBJ whole genome shotgun (WGS) entry which is preliminary data.</text>
</comment>
<evidence type="ECO:0000313" key="10">
    <source>
        <dbReference type="Proteomes" id="UP001164286"/>
    </source>
</evidence>
<accession>A0AA38LZ39</accession>
<gene>
    <name evidence="9" type="ORF">MKK02DRAFT_39996</name>
</gene>
<evidence type="ECO:0000259" key="8">
    <source>
        <dbReference type="SMART" id="SM00906"/>
    </source>
</evidence>
<dbReference type="InterPro" id="IPR051615">
    <property type="entry name" value="Transcr_Regulatory_Elem"/>
</dbReference>
<dbReference type="Pfam" id="PF04082">
    <property type="entry name" value="Fungal_trans"/>
    <property type="match status" value="1"/>
</dbReference>
<organism evidence="9 10">
    <name type="scientific">Dioszegia hungarica</name>
    <dbReference type="NCBI Taxonomy" id="4972"/>
    <lineage>
        <taxon>Eukaryota</taxon>
        <taxon>Fungi</taxon>
        <taxon>Dikarya</taxon>
        <taxon>Basidiomycota</taxon>
        <taxon>Agaricomycotina</taxon>
        <taxon>Tremellomycetes</taxon>
        <taxon>Tremellales</taxon>
        <taxon>Bulleribasidiaceae</taxon>
        <taxon>Dioszegia</taxon>
    </lineage>
</organism>
<dbReference type="PANTHER" id="PTHR31313">
    <property type="entry name" value="TY1 ENHANCER ACTIVATOR"/>
    <property type="match status" value="1"/>
</dbReference>
<protein>
    <submittedName>
        <fullName evidence="9">Fungal-specific transcription factor domain-containing protein</fullName>
    </submittedName>
</protein>
<evidence type="ECO:0000256" key="1">
    <source>
        <dbReference type="ARBA" id="ARBA00022723"/>
    </source>
</evidence>
<keyword evidence="1" id="KW-0479">Metal-binding</keyword>
<keyword evidence="2" id="KW-0862">Zinc</keyword>
<evidence type="ECO:0000256" key="6">
    <source>
        <dbReference type="ARBA" id="ARBA00023242"/>
    </source>
</evidence>
<dbReference type="Proteomes" id="UP001164286">
    <property type="component" value="Unassembled WGS sequence"/>
</dbReference>
<reference evidence="9" key="1">
    <citation type="journal article" date="2022" name="G3 (Bethesda)">
        <title>High quality genome of the basidiomycete yeast Dioszegia hungarica PDD-24b-2 isolated from cloud water.</title>
        <authorList>
            <person name="Jarrige D."/>
            <person name="Haridas S."/>
            <person name="Bleykasten-Grosshans C."/>
            <person name="Joly M."/>
            <person name="Nadalig T."/>
            <person name="Sancelme M."/>
            <person name="Vuilleumier S."/>
            <person name="Grigoriev I.V."/>
            <person name="Amato P."/>
            <person name="Bringel F."/>
        </authorList>
    </citation>
    <scope>NUCLEOTIDE SEQUENCE</scope>
    <source>
        <strain evidence="9">PDD-24b-2</strain>
    </source>
</reference>
<keyword evidence="3" id="KW-0805">Transcription regulation</keyword>
<dbReference type="AlphaFoldDB" id="A0AA38LZ39"/>